<dbReference type="GO" id="GO:0005783">
    <property type="term" value="C:endoplasmic reticulum"/>
    <property type="evidence" value="ECO:0007669"/>
    <property type="project" value="TreeGrafter"/>
</dbReference>
<dbReference type="GO" id="GO:0006654">
    <property type="term" value="P:phosphatidic acid biosynthetic process"/>
    <property type="evidence" value="ECO:0007669"/>
    <property type="project" value="TreeGrafter"/>
</dbReference>
<dbReference type="AlphaFoldDB" id="A0A8J2T4A5"/>
<dbReference type="InterPro" id="IPR020904">
    <property type="entry name" value="Sc_DH/Rdtase_CS"/>
</dbReference>
<dbReference type="PROSITE" id="PS00061">
    <property type="entry name" value="ADH_SHORT"/>
    <property type="match status" value="1"/>
</dbReference>
<name>A0A8J2T4A5_ZYGB2</name>
<evidence type="ECO:0000313" key="6">
    <source>
        <dbReference type="Proteomes" id="UP000019375"/>
    </source>
</evidence>
<keyword evidence="6" id="KW-1185">Reference proteome</keyword>
<reference evidence="6" key="1">
    <citation type="journal article" date="2013" name="Genome Announc.">
        <title>Genome sequence of the food spoilage yeast Zygosaccharomyces bailii CLIB 213(T).</title>
        <authorList>
            <person name="Galeote V."/>
            <person name="Bigey F."/>
            <person name="Devillers H."/>
            <person name="Neuveglise C."/>
            <person name="Dequin S."/>
        </authorList>
    </citation>
    <scope>NUCLEOTIDE SEQUENCE [LARGE SCALE GENOMIC DNA]</scope>
    <source>
        <strain evidence="6">CLIB 213 / ATCC 58445 / CBS 680 / CCRC 21525 / NBRC 1098 / NCYC 1416 / NRRL Y-2227</strain>
    </source>
</reference>
<keyword evidence="3" id="KW-0560">Oxidoreductase</keyword>
<dbReference type="GO" id="GO:0000140">
    <property type="term" value="F:acylglycerone-phosphate reductase (NADP+) activity"/>
    <property type="evidence" value="ECO:0007669"/>
    <property type="project" value="TreeGrafter"/>
</dbReference>
<protein>
    <submittedName>
        <fullName evidence="5">BN860_04192g1_1</fullName>
    </submittedName>
</protein>
<organism evidence="5 6">
    <name type="scientific">Zygosaccharomyces bailii (strain CLIB 213 / ATCC 58445 / CBS 680 / BCRC 21525 / NBRC 1098 / NCYC 1416 / NRRL Y-2227)</name>
    <dbReference type="NCBI Taxonomy" id="1333698"/>
    <lineage>
        <taxon>Eukaryota</taxon>
        <taxon>Fungi</taxon>
        <taxon>Dikarya</taxon>
        <taxon>Ascomycota</taxon>
        <taxon>Saccharomycotina</taxon>
        <taxon>Saccharomycetes</taxon>
        <taxon>Saccharomycetales</taxon>
        <taxon>Saccharomycetaceae</taxon>
        <taxon>Zygosaccharomyces</taxon>
    </lineage>
</organism>
<dbReference type="InterPro" id="IPR036291">
    <property type="entry name" value="NAD(P)-bd_dom_sf"/>
</dbReference>
<dbReference type="EMBL" id="HG316455">
    <property type="protein sequence ID" value="CDF88183.1"/>
    <property type="molecule type" value="Genomic_DNA"/>
</dbReference>
<accession>A0A8J2T4A5</accession>
<gene>
    <name evidence="5" type="ORF">BN860_04192g</name>
</gene>
<dbReference type="PANTHER" id="PTHR44169:SF6">
    <property type="entry name" value="NADPH-DEPENDENT 1-ACYLDIHYDROXYACETONE PHOSPHATE REDUCTASE"/>
    <property type="match status" value="1"/>
</dbReference>
<dbReference type="InterPro" id="IPR002347">
    <property type="entry name" value="SDR_fam"/>
</dbReference>
<dbReference type="GO" id="GO:0004806">
    <property type="term" value="F:triacylglycerol lipase activity"/>
    <property type="evidence" value="ECO:0007669"/>
    <property type="project" value="TreeGrafter"/>
</dbReference>
<evidence type="ECO:0000313" key="5">
    <source>
        <dbReference type="EMBL" id="CDF88183.1"/>
    </source>
</evidence>
<dbReference type="GO" id="GO:0019433">
    <property type="term" value="P:triglyceride catabolic process"/>
    <property type="evidence" value="ECO:0007669"/>
    <property type="project" value="TreeGrafter"/>
</dbReference>
<dbReference type="OrthoDB" id="2102561at2759"/>
<dbReference type="GO" id="GO:0005811">
    <property type="term" value="C:lipid droplet"/>
    <property type="evidence" value="ECO:0007669"/>
    <property type="project" value="TreeGrafter"/>
</dbReference>
<dbReference type="CDD" id="cd05374">
    <property type="entry name" value="17beta-HSD-like_SDR_c"/>
    <property type="match status" value="1"/>
</dbReference>
<keyword evidence="2" id="KW-0521">NADP</keyword>
<sequence>MSMPDNRKKTALVTGASSGIGFEIARELARNGYKVFACARRVDPMEALVQEFSEDLIVLVRLDISQPSEITKLSQQLESQLENGKLDVLYNNAGQPCTAAAVDVTNDAMEQCFKVNVFGHVNMCREFSKYVVNAKGTIVFTGSVAGELLFPFGSIYCATKAAIHQYARVLHFELKPFGVRVINAVTGTVDTPIGIAVTLPSDSIFNTKGSAQCFEAFLEKQTEMVHDGMPANVYAQKLVADIQSDRDPVDVYRGKMATTGSILALIVPYGLLEYAIRKILNLDKLFALLKKNNEEIKSD</sequence>
<comment type="similarity">
    <text evidence="1 4">Belongs to the short-chain dehydrogenases/reductases (SDR) family.</text>
</comment>
<proteinExistence type="inferred from homology"/>
<dbReference type="Proteomes" id="UP000019375">
    <property type="component" value="Unassembled WGS sequence"/>
</dbReference>
<dbReference type="Pfam" id="PF00106">
    <property type="entry name" value="adh_short"/>
    <property type="match status" value="1"/>
</dbReference>
<evidence type="ECO:0000256" key="4">
    <source>
        <dbReference type="RuleBase" id="RU000363"/>
    </source>
</evidence>
<evidence type="ECO:0000256" key="1">
    <source>
        <dbReference type="ARBA" id="ARBA00006484"/>
    </source>
</evidence>
<dbReference type="PANTHER" id="PTHR44169">
    <property type="entry name" value="NADPH-DEPENDENT 1-ACYLDIHYDROXYACETONE PHOSPHATE REDUCTASE"/>
    <property type="match status" value="1"/>
</dbReference>
<evidence type="ECO:0000256" key="2">
    <source>
        <dbReference type="ARBA" id="ARBA00022857"/>
    </source>
</evidence>
<dbReference type="SUPFAM" id="SSF51735">
    <property type="entry name" value="NAD(P)-binding Rossmann-fold domains"/>
    <property type="match status" value="1"/>
</dbReference>
<dbReference type="Gene3D" id="3.40.50.720">
    <property type="entry name" value="NAD(P)-binding Rossmann-like Domain"/>
    <property type="match status" value="1"/>
</dbReference>
<dbReference type="PRINTS" id="PR00081">
    <property type="entry name" value="GDHRDH"/>
</dbReference>
<evidence type="ECO:0000256" key="3">
    <source>
        <dbReference type="ARBA" id="ARBA00023002"/>
    </source>
</evidence>
<dbReference type="PRINTS" id="PR00080">
    <property type="entry name" value="SDRFAMILY"/>
</dbReference>